<comment type="similarity">
    <text evidence="3">Belongs to the SINA (Seven in absentia) family.</text>
</comment>
<dbReference type="Pfam" id="PF21361">
    <property type="entry name" value="Sina_ZnF"/>
    <property type="match status" value="1"/>
</dbReference>
<keyword evidence="10" id="KW-0436">Ligase</keyword>
<comment type="pathway">
    <text evidence="2">Protein modification; protein ubiquitination.</text>
</comment>
<evidence type="ECO:0000256" key="2">
    <source>
        <dbReference type="ARBA" id="ARBA00004906"/>
    </source>
</evidence>
<name>A0A0P5ZLS8_9CRUS</name>
<evidence type="ECO:0000256" key="5">
    <source>
        <dbReference type="ARBA" id="ARBA00022679"/>
    </source>
</evidence>
<dbReference type="GO" id="GO:0008270">
    <property type="term" value="F:zinc ion binding"/>
    <property type="evidence" value="ECO:0007669"/>
    <property type="project" value="UniProtKB-KW"/>
</dbReference>
<dbReference type="SUPFAM" id="SSF49599">
    <property type="entry name" value="TRAF domain-like"/>
    <property type="match status" value="1"/>
</dbReference>
<dbReference type="InterPro" id="IPR013083">
    <property type="entry name" value="Znf_RING/FYVE/PHD"/>
</dbReference>
<dbReference type="PROSITE" id="PS51081">
    <property type="entry name" value="ZF_SIAH"/>
    <property type="match status" value="1"/>
</dbReference>
<dbReference type="CDD" id="cd16571">
    <property type="entry name" value="RING-HC_SIAHs"/>
    <property type="match status" value="1"/>
</dbReference>
<proteinExistence type="inferred from homology"/>
<keyword evidence="6" id="KW-0479">Metal-binding</keyword>
<dbReference type="SUPFAM" id="SSF57850">
    <property type="entry name" value="RING/U-box"/>
    <property type="match status" value="1"/>
</dbReference>
<dbReference type="STRING" id="35525.A0A0P5ZLS8"/>
<accession>A0A0P5ZLS8</accession>
<evidence type="ECO:0000313" key="10">
    <source>
        <dbReference type="EMBL" id="KZS21980.1"/>
    </source>
</evidence>
<comment type="catalytic activity">
    <reaction evidence="1">
        <text>S-ubiquitinyl-[E2 ubiquitin-conjugating enzyme]-L-cysteine + [acceptor protein]-L-lysine = [E2 ubiquitin-conjugating enzyme]-L-cysteine + N(6)-ubiquitinyl-[acceptor protein]-L-lysine.</text>
        <dbReference type="EC" id="2.3.2.27"/>
    </reaction>
</comment>
<evidence type="ECO:0000256" key="8">
    <source>
        <dbReference type="ARBA" id="ARBA00022786"/>
    </source>
</evidence>
<dbReference type="Gene3D" id="3.30.40.10">
    <property type="entry name" value="Zinc/RING finger domain, C3HC4 (zinc finger)"/>
    <property type="match status" value="3"/>
</dbReference>
<dbReference type="GO" id="GO:0016567">
    <property type="term" value="P:protein ubiquitination"/>
    <property type="evidence" value="ECO:0007669"/>
    <property type="project" value="UniProtKB-UniPathway"/>
</dbReference>
<evidence type="ECO:0000256" key="3">
    <source>
        <dbReference type="ARBA" id="ARBA00009119"/>
    </source>
</evidence>
<evidence type="ECO:0000256" key="9">
    <source>
        <dbReference type="ARBA" id="ARBA00022833"/>
    </source>
</evidence>
<dbReference type="AlphaFoldDB" id="A0A0P5ZLS8"/>
<dbReference type="GO" id="GO:0016874">
    <property type="term" value="F:ligase activity"/>
    <property type="evidence" value="ECO:0007669"/>
    <property type="project" value="UniProtKB-KW"/>
</dbReference>
<evidence type="ECO:0000256" key="7">
    <source>
        <dbReference type="ARBA" id="ARBA00022771"/>
    </source>
</evidence>
<keyword evidence="11" id="KW-1185">Reference proteome</keyword>
<keyword evidence="8" id="KW-0833">Ubl conjugation pathway</keyword>
<dbReference type="GO" id="GO:0031624">
    <property type="term" value="F:ubiquitin conjugating enzyme binding"/>
    <property type="evidence" value="ECO:0007669"/>
    <property type="project" value="TreeGrafter"/>
</dbReference>
<evidence type="ECO:0000313" key="11">
    <source>
        <dbReference type="Proteomes" id="UP000076858"/>
    </source>
</evidence>
<dbReference type="EMBL" id="LRGB01000005">
    <property type="protein sequence ID" value="KZS21980.1"/>
    <property type="molecule type" value="Genomic_DNA"/>
</dbReference>
<dbReference type="GO" id="GO:0061630">
    <property type="term" value="F:ubiquitin protein ligase activity"/>
    <property type="evidence" value="ECO:0007669"/>
    <property type="project" value="UniProtKB-EC"/>
</dbReference>
<protein>
    <recommendedName>
        <fullName evidence="4">RING-type E3 ubiquitin transferase</fullName>
        <ecNumber evidence="4">2.3.2.27</ecNumber>
    </recommendedName>
</protein>
<comment type="caution">
    <text evidence="10">The sequence shown here is derived from an EMBL/GenBank/DDBJ whole genome shotgun (WGS) entry which is preliminary data.</text>
</comment>
<dbReference type="PANTHER" id="PTHR45877">
    <property type="entry name" value="E3 UBIQUITIN-PROTEIN LIGASE SIAH2"/>
    <property type="match status" value="1"/>
</dbReference>
<dbReference type="EC" id="2.3.2.27" evidence="4"/>
<dbReference type="PANTHER" id="PTHR45877:SF2">
    <property type="entry name" value="E3 UBIQUITIN-PROTEIN LIGASE SINA-RELATED"/>
    <property type="match status" value="1"/>
</dbReference>
<dbReference type="Proteomes" id="UP000076858">
    <property type="component" value="Unassembled WGS sequence"/>
</dbReference>
<dbReference type="OrthoDB" id="941555at2759"/>
<reference evidence="10 11" key="1">
    <citation type="submission" date="2016-03" db="EMBL/GenBank/DDBJ databases">
        <title>EvidentialGene: Evidence-directed Construction of Genes on Genomes.</title>
        <authorList>
            <person name="Gilbert D.G."/>
            <person name="Choi J.-H."/>
            <person name="Mockaitis K."/>
            <person name="Colbourne J."/>
            <person name="Pfrender M."/>
        </authorList>
    </citation>
    <scope>NUCLEOTIDE SEQUENCE [LARGE SCALE GENOMIC DNA]</scope>
    <source>
        <strain evidence="10 11">Xinb3</strain>
        <tissue evidence="10">Complete organism</tissue>
    </source>
</reference>
<evidence type="ECO:0000256" key="4">
    <source>
        <dbReference type="ARBA" id="ARBA00012483"/>
    </source>
</evidence>
<sequence length="194" mass="21309">MASHSMPNGRGYGETKSPTAALARQSSIRKSSAGDLGSSTLPSLGTAGRLVDYEALIRHFDCPVCHDWVTPPIVQCRKGHIVCGPCKSKGLKACPVCKQRFSDVTNWMMEQVSLVIAFPCKFQGNGCRIYSELIHKTAHEALCSFRPVSCQYGIRGCTQILLYHLMEKHVLECRFKPPNLHSQLSSSSHGSSNN</sequence>
<gene>
    <name evidence="10" type="ORF">APZ42_010866</name>
</gene>
<dbReference type="GO" id="GO:0005737">
    <property type="term" value="C:cytoplasm"/>
    <property type="evidence" value="ECO:0007669"/>
    <property type="project" value="TreeGrafter"/>
</dbReference>
<dbReference type="InterPro" id="IPR004162">
    <property type="entry name" value="SINA-like_animal"/>
</dbReference>
<dbReference type="UniPathway" id="UPA00143"/>
<dbReference type="GO" id="GO:0043161">
    <property type="term" value="P:proteasome-mediated ubiquitin-dependent protein catabolic process"/>
    <property type="evidence" value="ECO:0007669"/>
    <property type="project" value="TreeGrafter"/>
</dbReference>
<dbReference type="InterPro" id="IPR013010">
    <property type="entry name" value="Znf_SIAH"/>
</dbReference>
<keyword evidence="5" id="KW-0808">Transferase</keyword>
<keyword evidence="9" id="KW-0862">Zinc</keyword>
<dbReference type="Pfam" id="PF21362">
    <property type="entry name" value="Sina_RING"/>
    <property type="match status" value="1"/>
</dbReference>
<dbReference type="InterPro" id="IPR049548">
    <property type="entry name" value="Sina-like_RING"/>
</dbReference>
<keyword evidence="7" id="KW-0863">Zinc-finger</keyword>
<evidence type="ECO:0000256" key="1">
    <source>
        <dbReference type="ARBA" id="ARBA00000900"/>
    </source>
</evidence>
<evidence type="ECO:0000256" key="6">
    <source>
        <dbReference type="ARBA" id="ARBA00022723"/>
    </source>
</evidence>
<organism evidence="10 11">
    <name type="scientific">Daphnia magna</name>
    <dbReference type="NCBI Taxonomy" id="35525"/>
    <lineage>
        <taxon>Eukaryota</taxon>
        <taxon>Metazoa</taxon>
        <taxon>Ecdysozoa</taxon>
        <taxon>Arthropoda</taxon>
        <taxon>Crustacea</taxon>
        <taxon>Branchiopoda</taxon>
        <taxon>Diplostraca</taxon>
        <taxon>Cladocera</taxon>
        <taxon>Anomopoda</taxon>
        <taxon>Daphniidae</taxon>
        <taxon>Daphnia</taxon>
    </lineage>
</organism>